<dbReference type="Proteomes" id="UP001189429">
    <property type="component" value="Unassembled WGS sequence"/>
</dbReference>
<keyword evidence="2" id="KW-1185">Reference proteome</keyword>
<reference evidence="1" key="1">
    <citation type="submission" date="2023-10" db="EMBL/GenBank/DDBJ databases">
        <authorList>
            <person name="Chen Y."/>
            <person name="Shah S."/>
            <person name="Dougan E. K."/>
            <person name="Thang M."/>
            <person name="Chan C."/>
        </authorList>
    </citation>
    <scope>NUCLEOTIDE SEQUENCE [LARGE SCALE GENOMIC DNA]</scope>
</reference>
<proteinExistence type="predicted"/>
<protein>
    <recommendedName>
        <fullName evidence="3">Spindle pole body component</fullName>
    </recommendedName>
</protein>
<feature type="non-terminal residue" evidence="1">
    <location>
        <position position="1"/>
    </location>
</feature>
<sequence length="173" mass="17838">VSAPPSDPGLGFGDGGTGLTQDTAHLILDNSDVAIGEAAGQPSGQPAGAVQAPLEGPAVMLNLQLLQAFVEAEIVQHFALIQAVSATTSPMTEVAVAFPRSWVELQALLGRLAYDVQAVDPWRRLGLPMYEGLEPTASVIAARARSARYFRGLAAVAAWAPADPPAVAVFVAA</sequence>
<organism evidence="1 2">
    <name type="scientific">Prorocentrum cordatum</name>
    <dbReference type="NCBI Taxonomy" id="2364126"/>
    <lineage>
        <taxon>Eukaryota</taxon>
        <taxon>Sar</taxon>
        <taxon>Alveolata</taxon>
        <taxon>Dinophyceae</taxon>
        <taxon>Prorocentrales</taxon>
        <taxon>Prorocentraceae</taxon>
        <taxon>Prorocentrum</taxon>
    </lineage>
</organism>
<evidence type="ECO:0000313" key="2">
    <source>
        <dbReference type="Proteomes" id="UP001189429"/>
    </source>
</evidence>
<dbReference type="EMBL" id="CAUYUJ010013507">
    <property type="protein sequence ID" value="CAK0836352.1"/>
    <property type="molecule type" value="Genomic_DNA"/>
</dbReference>
<evidence type="ECO:0008006" key="3">
    <source>
        <dbReference type="Google" id="ProtNLM"/>
    </source>
</evidence>
<comment type="caution">
    <text evidence="1">The sequence shown here is derived from an EMBL/GenBank/DDBJ whole genome shotgun (WGS) entry which is preliminary data.</text>
</comment>
<name>A0ABN9SV74_9DINO</name>
<accession>A0ABN9SV74</accession>
<gene>
    <name evidence="1" type="ORF">PCOR1329_LOCUS32856</name>
</gene>
<evidence type="ECO:0000313" key="1">
    <source>
        <dbReference type="EMBL" id="CAK0836352.1"/>
    </source>
</evidence>
<feature type="non-terminal residue" evidence="1">
    <location>
        <position position="173"/>
    </location>
</feature>